<reference evidence="2" key="1">
    <citation type="journal article" date="2019" name="Int. J. Syst. Evol. Microbiol.">
        <title>The Global Catalogue of Microorganisms (GCM) 10K type strain sequencing project: providing services to taxonomists for standard genome sequencing and annotation.</title>
        <authorList>
            <consortium name="The Broad Institute Genomics Platform"/>
            <consortium name="The Broad Institute Genome Sequencing Center for Infectious Disease"/>
            <person name="Wu L."/>
            <person name="Ma J."/>
        </authorList>
    </citation>
    <scope>NUCLEOTIDE SEQUENCE [LARGE SCALE GENOMIC DNA]</scope>
    <source>
        <strain evidence="2">JCM 16548</strain>
    </source>
</reference>
<comment type="caution">
    <text evidence="1">The sequence shown here is derived from an EMBL/GenBank/DDBJ whole genome shotgun (WGS) entry which is preliminary data.</text>
</comment>
<evidence type="ECO:0000313" key="2">
    <source>
        <dbReference type="Proteomes" id="UP001500051"/>
    </source>
</evidence>
<protein>
    <submittedName>
        <fullName evidence="1">Uncharacterized protein</fullName>
    </submittedName>
</protein>
<dbReference type="EMBL" id="BAAAYX010000009">
    <property type="protein sequence ID" value="GAA3705552.1"/>
    <property type="molecule type" value="Genomic_DNA"/>
</dbReference>
<keyword evidence="2" id="KW-1185">Reference proteome</keyword>
<proteinExistence type="predicted"/>
<evidence type="ECO:0000313" key="1">
    <source>
        <dbReference type="EMBL" id="GAA3705552.1"/>
    </source>
</evidence>
<sequence length="221" mass="23427">MTSDPGAGDQTGASADQQAAQAAWDRVGRYMEGLGAVGERVVQRNFTFWKDVAASLQTGPMDADKLASAAGRAMVAAQETAEDVWLSLVEPPQSEVYVQVLPTAFLFFDHIAGSDRHTLQDPVHIPVIPQRKGDLPATAEIALNGSPSDGSVDAADAVAVLTKRLRTSLVPGTRSYLLETIEQGEVSPLVPGTYDGLVYLIKPSLPLANLRVIVDGPPPEV</sequence>
<organism evidence="1 2">
    <name type="scientific">Microlunatus aurantiacus</name>
    <dbReference type="NCBI Taxonomy" id="446786"/>
    <lineage>
        <taxon>Bacteria</taxon>
        <taxon>Bacillati</taxon>
        <taxon>Actinomycetota</taxon>
        <taxon>Actinomycetes</taxon>
        <taxon>Propionibacteriales</taxon>
        <taxon>Propionibacteriaceae</taxon>
        <taxon>Microlunatus</taxon>
    </lineage>
</organism>
<dbReference type="Proteomes" id="UP001500051">
    <property type="component" value="Unassembled WGS sequence"/>
</dbReference>
<gene>
    <name evidence="1" type="ORF">GCM10022204_23850</name>
</gene>
<dbReference type="RefSeq" id="WP_344812585.1">
    <property type="nucleotide sequence ID" value="NZ_BAAAYX010000009.1"/>
</dbReference>
<name>A0ABP7DK59_9ACTN</name>
<accession>A0ABP7DK59</accession>